<proteinExistence type="predicted"/>
<evidence type="ECO:0000313" key="2">
    <source>
        <dbReference type="Proteomes" id="UP000238823"/>
    </source>
</evidence>
<protein>
    <recommendedName>
        <fullName evidence="3">Lipoprotein</fullName>
    </recommendedName>
</protein>
<sequence length="132" mass="14911">MPNVERRILPILLLLASCSDRQIEPDYSELIADACMSSCPVTTECSPDPYYSSVEECITKCSTAETWDVLNQCDTRVLEGFLCVGRLECEQYEVYLMSLENGDLTPPADYECTEHIIALQNCDPDQPFEEPE</sequence>
<reference evidence="1 2" key="1">
    <citation type="submission" date="2018-03" db="EMBL/GenBank/DDBJ databases">
        <title>Draft Genome Sequences of the Obligatory Marine Myxobacteria Enhygromyxa salina SWB007.</title>
        <authorList>
            <person name="Poehlein A."/>
            <person name="Moghaddam J.A."/>
            <person name="Harms H."/>
            <person name="Alanjari M."/>
            <person name="Koenig G.M."/>
            <person name="Daniel R."/>
            <person name="Schaeberle T.F."/>
        </authorList>
    </citation>
    <scope>NUCLEOTIDE SEQUENCE [LARGE SCALE GENOMIC DNA]</scope>
    <source>
        <strain evidence="1 2">SWB007</strain>
    </source>
</reference>
<dbReference type="PROSITE" id="PS51257">
    <property type="entry name" value="PROKAR_LIPOPROTEIN"/>
    <property type="match status" value="1"/>
</dbReference>
<dbReference type="Proteomes" id="UP000238823">
    <property type="component" value="Unassembled WGS sequence"/>
</dbReference>
<name>A0A2S9YM38_9BACT</name>
<accession>A0A2S9YM38</accession>
<evidence type="ECO:0008006" key="3">
    <source>
        <dbReference type="Google" id="ProtNLM"/>
    </source>
</evidence>
<comment type="caution">
    <text evidence="1">The sequence shown here is derived from an EMBL/GenBank/DDBJ whole genome shotgun (WGS) entry which is preliminary data.</text>
</comment>
<dbReference type="AlphaFoldDB" id="A0A2S9YM38"/>
<dbReference type="RefSeq" id="WP_106091137.1">
    <property type="nucleotide sequence ID" value="NZ_PVNL01000083.1"/>
</dbReference>
<gene>
    <name evidence="1" type="ORF">ENSA7_41950</name>
</gene>
<evidence type="ECO:0000313" key="1">
    <source>
        <dbReference type="EMBL" id="PRQ06161.1"/>
    </source>
</evidence>
<dbReference type="EMBL" id="PVNL01000083">
    <property type="protein sequence ID" value="PRQ06161.1"/>
    <property type="molecule type" value="Genomic_DNA"/>
</dbReference>
<organism evidence="1 2">
    <name type="scientific">Enhygromyxa salina</name>
    <dbReference type="NCBI Taxonomy" id="215803"/>
    <lineage>
        <taxon>Bacteria</taxon>
        <taxon>Pseudomonadati</taxon>
        <taxon>Myxococcota</taxon>
        <taxon>Polyangia</taxon>
        <taxon>Nannocystales</taxon>
        <taxon>Nannocystaceae</taxon>
        <taxon>Enhygromyxa</taxon>
    </lineage>
</organism>